<name>A0ABW5KL65_9SPHI</name>
<keyword evidence="3" id="KW-1185">Reference proteome</keyword>
<accession>A0ABW5KL65</accession>
<dbReference type="InterPro" id="IPR033985">
    <property type="entry name" value="SusD-like_N"/>
</dbReference>
<organism evidence="2 3">
    <name type="scientific">Sphingobacterium suaedae</name>
    <dbReference type="NCBI Taxonomy" id="1686402"/>
    <lineage>
        <taxon>Bacteria</taxon>
        <taxon>Pseudomonadati</taxon>
        <taxon>Bacteroidota</taxon>
        <taxon>Sphingobacteriia</taxon>
        <taxon>Sphingobacteriales</taxon>
        <taxon>Sphingobacteriaceae</taxon>
        <taxon>Sphingobacterium</taxon>
    </lineage>
</organism>
<dbReference type="RefSeq" id="WP_380904696.1">
    <property type="nucleotide sequence ID" value="NZ_JBHUEG010000004.1"/>
</dbReference>
<reference evidence="3" key="1">
    <citation type="journal article" date="2019" name="Int. J. Syst. Evol. Microbiol.">
        <title>The Global Catalogue of Microorganisms (GCM) 10K type strain sequencing project: providing services to taxonomists for standard genome sequencing and annotation.</title>
        <authorList>
            <consortium name="The Broad Institute Genomics Platform"/>
            <consortium name="The Broad Institute Genome Sequencing Center for Infectious Disease"/>
            <person name="Wu L."/>
            <person name="Ma J."/>
        </authorList>
    </citation>
    <scope>NUCLEOTIDE SEQUENCE [LARGE SCALE GENOMIC DNA]</scope>
    <source>
        <strain evidence="3">KCTC 42662</strain>
    </source>
</reference>
<feature type="domain" description="SusD-like N-terminal" evidence="1">
    <location>
        <begin position="23"/>
        <end position="227"/>
    </location>
</feature>
<dbReference type="Pfam" id="PF14322">
    <property type="entry name" value="SusD-like_3"/>
    <property type="match status" value="1"/>
</dbReference>
<protein>
    <submittedName>
        <fullName evidence="2">RagB/SusD family nutrient uptake outer membrane protein</fullName>
    </submittedName>
</protein>
<dbReference type="InterPro" id="IPR011990">
    <property type="entry name" value="TPR-like_helical_dom_sf"/>
</dbReference>
<dbReference type="Gene3D" id="1.25.40.390">
    <property type="match status" value="1"/>
</dbReference>
<dbReference type="SUPFAM" id="SSF48452">
    <property type="entry name" value="TPR-like"/>
    <property type="match status" value="1"/>
</dbReference>
<dbReference type="EMBL" id="JBHULR010000005">
    <property type="protein sequence ID" value="MFD2548695.1"/>
    <property type="molecule type" value="Genomic_DNA"/>
</dbReference>
<sequence>MMENKYRIVVLFVLSAVMTGCSKYLDVNPDMRTEINTVEKVGQLLVTAYPQYDYLVFTELASDNSVDKGPGVGNLNDIARDSYFWDEVMQTTGNNAPNTYWNAAYTAIAAANQAIEAIDENNFGEQGEQYRGEALLARAYAHHMLVSIFAKTYQINGDNSSPGIPYVTEPETSVFKQYERGTVASVYENIERDLLQGLDLIKGLTFKATKFHFNIQAANAFAARFYLFKGEYDKVVQYSSAIFPDNNYKENLRPVATTLRTIEFASASLEFMRSERSYNLLLANVFSSMANIAGQGRYGLGVVGQAMLNSTTVAGKNFYQRYGTWGDNQASVSKYPGLFFVTNPLSNIGYNYTIQCLFSTDEALINRAEAYINLGRYELALRDLNDFSEVRIQDYNANTHRITEAKVLAFYETADIREGLMQTVLDFKQRAFMHEGIRWFDINRHAIEIQHNHIDANGFETFDVLKKDDLRRVFQLPESVGTSGLEKNPR</sequence>
<proteinExistence type="predicted"/>
<comment type="caution">
    <text evidence="2">The sequence shown here is derived from an EMBL/GenBank/DDBJ whole genome shotgun (WGS) entry which is preliminary data.</text>
</comment>
<dbReference type="PROSITE" id="PS51257">
    <property type="entry name" value="PROKAR_LIPOPROTEIN"/>
    <property type="match status" value="1"/>
</dbReference>
<evidence type="ECO:0000259" key="1">
    <source>
        <dbReference type="Pfam" id="PF14322"/>
    </source>
</evidence>
<evidence type="ECO:0000313" key="2">
    <source>
        <dbReference type="EMBL" id="MFD2548695.1"/>
    </source>
</evidence>
<evidence type="ECO:0000313" key="3">
    <source>
        <dbReference type="Proteomes" id="UP001597545"/>
    </source>
</evidence>
<dbReference type="Proteomes" id="UP001597545">
    <property type="component" value="Unassembled WGS sequence"/>
</dbReference>
<gene>
    <name evidence="2" type="ORF">ACFSR5_13670</name>
</gene>